<accession>A0A2G8S9U5</accession>
<evidence type="ECO:0000313" key="1">
    <source>
        <dbReference type="EMBL" id="PIL30539.1"/>
    </source>
</evidence>
<reference evidence="1 2" key="1">
    <citation type="journal article" date="2015" name="Sci. Rep.">
        <title>Chromosome-level genome map provides insights into diverse defense mechanisms in the medicinal fungus Ganoderma sinense.</title>
        <authorList>
            <person name="Zhu Y."/>
            <person name="Xu J."/>
            <person name="Sun C."/>
            <person name="Zhou S."/>
            <person name="Xu H."/>
            <person name="Nelson D.R."/>
            <person name="Qian J."/>
            <person name="Song J."/>
            <person name="Luo H."/>
            <person name="Xiang L."/>
            <person name="Li Y."/>
            <person name="Xu Z."/>
            <person name="Ji A."/>
            <person name="Wang L."/>
            <person name="Lu S."/>
            <person name="Hayward A."/>
            <person name="Sun W."/>
            <person name="Li X."/>
            <person name="Schwartz D.C."/>
            <person name="Wang Y."/>
            <person name="Chen S."/>
        </authorList>
    </citation>
    <scope>NUCLEOTIDE SEQUENCE [LARGE SCALE GENOMIC DNA]</scope>
    <source>
        <strain evidence="1 2">ZZ0214-1</strain>
    </source>
</reference>
<dbReference type="Proteomes" id="UP000230002">
    <property type="component" value="Unassembled WGS sequence"/>
</dbReference>
<dbReference type="AlphaFoldDB" id="A0A2G8S9U5"/>
<protein>
    <submittedName>
        <fullName evidence="1">Uncharacterized protein</fullName>
    </submittedName>
</protein>
<gene>
    <name evidence="1" type="ORF">GSI_07239</name>
</gene>
<sequence length="154" mass="17281">MVVTHRHPYAQGWPSRRSRNVLLLRRPGATRYNSWLVATSSLHAARHMPGRYGLPHGQTVLSWLPILNGGPSLQDLSRRALQPNFQRSPQRAALGLMFAILISDTYPGYYVAVQVSADGRRLSMKTPSSSLRRTVSRWGACVDGHRRVRIGKRG</sequence>
<keyword evidence="2" id="KW-1185">Reference proteome</keyword>
<proteinExistence type="predicted"/>
<evidence type="ECO:0000313" key="2">
    <source>
        <dbReference type="Proteomes" id="UP000230002"/>
    </source>
</evidence>
<organism evidence="1 2">
    <name type="scientific">Ganoderma sinense ZZ0214-1</name>
    <dbReference type="NCBI Taxonomy" id="1077348"/>
    <lineage>
        <taxon>Eukaryota</taxon>
        <taxon>Fungi</taxon>
        <taxon>Dikarya</taxon>
        <taxon>Basidiomycota</taxon>
        <taxon>Agaricomycotina</taxon>
        <taxon>Agaricomycetes</taxon>
        <taxon>Polyporales</taxon>
        <taxon>Polyporaceae</taxon>
        <taxon>Ganoderma</taxon>
    </lineage>
</organism>
<comment type="caution">
    <text evidence="1">The sequence shown here is derived from an EMBL/GenBank/DDBJ whole genome shotgun (WGS) entry which is preliminary data.</text>
</comment>
<name>A0A2G8S9U5_9APHY</name>
<dbReference type="EMBL" id="AYKW01000014">
    <property type="protein sequence ID" value="PIL30539.1"/>
    <property type="molecule type" value="Genomic_DNA"/>
</dbReference>